<sequence>MQQLLGGVLVGTALVWVYSLLIPRSALRDRRFKSGRKPMTSWGSPEDAADWSAPVIALLALASLLPTDGTGAGTSGAILGAACALMPGALRPIRDAGLSILGAFAAVATVVSVLSPANCGGATAERAVVFFTSLGLFAAATLVSVVRRGINPTVGLEMFVIAELAAFLTAPLGLDLVGGQRLVGNVVAIALGLLVGLAPTFLMGVLALALAAASLWGSVLTSGSCGDLGSGHQMTTLICGAAAFLIVRGITTRFQGR</sequence>
<keyword evidence="3" id="KW-1185">Reference proteome</keyword>
<feature type="transmembrane region" description="Helical" evidence="1">
    <location>
        <begin position="96"/>
        <end position="115"/>
    </location>
</feature>
<name>A0ABY5KAB8_9ACTN</name>
<evidence type="ECO:0000313" key="2">
    <source>
        <dbReference type="EMBL" id="UUI67229.1"/>
    </source>
</evidence>
<keyword evidence="1" id="KW-0472">Membrane</keyword>
<proteinExistence type="predicted"/>
<protein>
    <submittedName>
        <fullName evidence="2">Uncharacterized protein</fullName>
    </submittedName>
</protein>
<feature type="transmembrane region" description="Helical" evidence="1">
    <location>
        <begin position="233"/>
        <end position="251"/>
    </location>
</feature>
<evidence type="ECO:0000313" key="3">
    <source>
        <dbReference type="Proteomes" id="UP001315860"/>
    </source>
</evidence>
<evidence type="ECO:0000256" key="1">
    <source>
        <dbReference type="SAM" id="Phobius"/>
    </source>
</evidence>
<feature type="transmembrane region" description="Helical" evidence="1">
    <location>
        <begin position="6"/>
        <end position="27"/>
    </location>
</feature>
<keyword evidence="1" id="KW-0812">Transmembrane</keyword>
<dbReference type="EMBL" id="CP101990">
    <property type="protein sequence ID" value="UUI67229.1"/>
    <property type="molecule type" value="Genomic_DNA"/>
</dbReference>
<gene>
    <name evidence="2" type="ORF">NP095_08385</name>
</gene>
<keyword evidence="1" id="KW-1133">Transmembrane helix</keyword>
<reference evidence="2 3" key="1">
    <citation type="submission" date="2022-07" db="EMBL/GenBank/DDBJ databases">
        <title>Novel species in genus Aeromicrobium.</title>
        <authorList>
            <person name="Ye L."/>
        </authorList>
    </citation>
    <scope>NUCLEOTIDE SEQUENCE [LARGE SCALE GENOMIC DNA]</scope>
    <source>
        <strain evidence="3">zg-Y50</strain>
    </source>
</reference>
<dbReference type="RefSeq" id="WP_232416357.1">
    <property type="nucleotide sequence ID" value="NZ_CP101990.1"/>
</dbReference>
<feature type="transmembrane region" description="Helical" evidence="1">
    <location>
        <begin position="127"/>
        <end position="146"/>
    </location>
</feature>
<feature type="transmembrane region" description="Helical" evidence="1">
    <location>
        <begin position="189"/>
        <end position="213"/>
    </location>
</feature>
<accession>A0ABY5KAB8</accession>
<feature type="transmembrane region" description="Helical" evidence="1">
    <location>
        <begin position="158"/>
        <end position="177"/>
    </location>
</feature>
<organism evidence="2 3">
    <name type="scientific">Aeromicrobium duanguangcaii</name>
    <dbReference type="NCBI Taxonomy" id="2968086"/>
    <lineage>
        <taxon>Bacteria</taxon>
        <taxon>Bacillati</taxon>
        <taxon>Actinomycetota</taxon>
        <taxon>Actinomycetes</taxon>
        <taxon>Propionibacteriales</taxon>
        <taxon>Nocardioidaceae</taxon>
        <taxon>Aeromicrobium</taxon>
    </lineage>
</organism>
<dbReference type="Proteomes" id="UP001315860">
    <property type="component" value="Chromosome"/>
</dbReference>